<reference evidence="1 2" key="1">
    <citation type="submission" date="2015-08" db="EMBL/GenBank/DDBJ databases">
        <title>Draft Genome Sequence of Vibrio splendidus UCD-SED7.</title>
        <authorList>
            <person name="Lee R.D."/>
            <person name="Lang J.M."/>
            <person name="Coil D.A."/>
            <person name="Jospin G."/>
            <person name="Eisen J.A."/>
        </authorList>
    </citation>
    <scope>NUCLEOTIDE SEQUENCE [LARGE SCALE GENOMIC DNA]</scope>
    <source>
        <strain evidence="1 2">UCD-SED7</strain>
    </source>
</reference>
<protein>
    <submittedName>
        <fullName evidence="1">Uncharacterized protein</fullName>
    </submittedName>
</protein>
<sequence>MNRKPLMMTMLGILAWCLIILPSLALAENCAGIWNITQLSNTPIEFDKSGYASIRFELKKLRSKDGQCALKSVRLKVLNNSKASNIHFINQNQTMLSYDPKEREYLLNSQQSRPVRFSLVDPTAKINFAAKYTVPFLVKLQFENNQVSVVSTNANYKVKSFVTLDWSGRGNSFHQTASGYRWALGVLSNNKRYQTDFVISSNSRTELWVKPKYRKLVNAQHPESAIEYKLAIDGIEISPSHQMIPIKRYSRGKHNIPFDLTITGNTNLSRAGHYREELQVQVKAINPIF</sequence>
<evidence type="ECO:0000313" key="2">
    <source>
        <dbReference type="Proteomes" id="UP000050463"/>
    </source>
</evidence>
<accession>A0A837P1R0</accession>
<name>A0A837P1R0_VIBSP</name>
<gene>
    <name evidence="1" type="ORF">AN168_02790</name>
</gene>
<comment type="caution">
    <text evidence="1">The sequence shown here is derived from an EMBL/GenBank/DDBJ whole genome shotgun (WGS) entry which is preliminary data.</text>
</comment>
<evidence type="ECO:0000313" key="1">
    <source>
        <dbReference type="EMBL" id="KPL96254.1"/>
    </source>
</evidence>
<dbReference type="EMBL" id="LIZK01000001">
    <property type="protein sequence ID" value="KPL96254.1"/>
    <property type="molecule type" value="Genomic_DNA"/>
</dbReference>
<dbReference type="RefSeq" id="WP_054545933.1">
    <property type="nucleotide sequence ID" value="NZ_LIZK01000001.1"/>
</dbReference>
<organism evidence="1 2">
    <name type="scientific">Vibrio splendidus</name>
    <dbReference type="NCBI Taxonomy" id="29497"/>
    <lineage>
        <taxon>Bacteria</taxon>
        <taxon>Pseudomonadati</taxon>
        <taxon>Pseudomonadota</taxon>
        <taxon>Gammaproteobacteria</taxon>
        <taxon>Vibrionales</taxon>
        <taxon>Vibrionaceae</taxon>
        <taxon>Vibrio</taxon>
    </lineage>
</organism>
<dbReference type="AlphaFoldDB" id="A0A837P1R0"/>
<dbReference type="OrthoDB" id="5886722at2"/>
<dbReference type="Proteomes" id="UP000050463">
    <property type="component" value="Unassembled WGS sequence"/>
</dbReference>
<proteinExistence type="predicted"/>